<evidence type="ECO:0000259" key="3">
    <source>
        <dbReference type="PROSITE" id="PS51677"/>
    </source>
</evidence>
<dbReference type="EMBL" id="QVTD01000011">
    <property type="protein sequence ID" value="RFU62123.1"/>
    <property type="molecule type" value="Genomic_DNA"/>
</dbReference>
<comment type="subcellular location">
    <subcellularLocation>
        <location evidence="1">Secreted</location>
    </subcellularLocation>
</comment>
<dbReference type="PROSITE" id="PS51677">
    <property type="entry name" value="NODB"/>
    <property type="match status" value="1"/>
</dbReference>
<accession>A0A372LB89</accession>
<reference evidence="4 5" key="1">
    <citation type="submission" date="2018-08" db="EMBL/GenBank/DDBJ databases">
        <title>Bacillus chawlae sp. nov., Bacillus glennii sp. nov., and Bacillus saganii sp. nov. Isolated from the Vehicle Assembly Building at Kennedy Space Center where the Viking Spacecraft were Assembled.</title>
        <authorList>
            <person name="Seuylemezian A."/>
            <person name="Vaishampayan P."/>
        </authorList>
    </citation>
    <scope>NUCLEOTIDE SEQUENCE [LARGE SCALE GENOMIC DNA]</scope>
    <source>
        <strain evidence="4 5">V44-8</strain>
    </source>
</reference>
<gene>
    <name evidence="4" type="ORF">D0466_16210</name>
</gene>
<dbReference type="PANTHER" id="PTHR34216:SF3">
    <property type="entry name" value="POLY-BETA-1,6-N-ACETYL-D-GLUCOSAMINE N-DEACETYLASE"/>
    <property type="match status" value="1"/>
</dbReference>
<dbReference type="Pfam" id="PF01522">
    <property type="entry name" value="Polysacc_deac_1"/>
    <property type="match status" value="1"/>
</dbReference>
<dbReference type="SUPFAM" id="SSF88713">
    <property type="entry name" value="Glycoside hydrolase/deacetylase"/>
    <property type="match status" value="1"/>
</dbReference>
<feature type="domain" description="NodB homology" evidence="3">
    <location>
        <begin position="125"/>
        <end position="284"/>
    </location>
</feature>
<dbReference type="GO" id="GO:0016810">
    <property type="term" value="F:hydrolase activity, acting on carbon-nitrogen (but not peptide) bonds"/>
    <property type="evidence" value="ECO:0007669"/>
    <property type="project" value="InterPro"/>
</dbReference>
<dbReference type="CDD" id="cd10918">
    <property type="entry name" value="CE4_NodB_like_5s_6s"/>
    <property type="match status" value="1"/>
</dbReference>
<evidence type="ECO:0000256" key="1">
    <source>
        <dbReference type="ARBA" id="ARBA00004613"/>
    </source>
</evidence>
<comment type="caution">
    <text evidence="4">The sequence shown here is derived from an EMBL/GenBank/DDBJ whole genome shotgun (WGS) entry which is preliminary data.</text>
</comment>
<dbReference type="Proteomes" id="UP000262939">
    <property type="component" value="Unassembled WGS sequence"/>
</dbReference>
<dbReference type="GO" id="GO:0005975">
    <property type="term" value="P:carbohydrate metabolic process"/>
    <property type="evidence" value="ECO:0007669"/>
    <property type="project" value="InterPro"/>
</dbReference>
<evidence type="ECO:0000313" key="4">
    <source>
        <dbReference type="EMBL" id="RFU62123.1"/>
    </source>
</evidence>
<dbReference type="GO" id="GO:0005576">
    <property type="term" value="C:extracellular region"/>
    <property type="evidence" value="ECO:0007669"/>
    <property type="project" value="UniProtKB-SubCell"/>
</dbReference>
<keyword evidence="2" id="KW-0732">Signal</keyword>
<dbReference type="InterPro" id="IPR051398">
    <property type="entry name" value="Polysacch_Deacetylase"/>
</dbReference>
<protein>
    <submittedName>
        <fullName evidence="4">Polysaccharide deacetylase family protein</fullName>
    </submittedName>
</protein>
<dbReference type="AlphaFoldDB" id="A0A372LB89"/>
<name>A0A372LB89_9BACI</name>
<sequence length="284" mass="32033">MKTKTGSFIERILLIALATYLTLSLIPESSLRSEKHVNKSILASTASNRTIAKASILQSNADLQRKIPSKIPILMYHAIADYEGNGLKGLYVTPKIFRSQIQYLTASGFTPITFDDLARLKKLKKPIIITFDDGYKNNINAFAILKELRDSKFNSKGVIFMIANKVGTKNGLSPRQLKTISDSGIMSIQSHTYSHPSLTTTKNYKKELVDSKRILETITGKKINTLCYPIGHYNSTVISETKKYYDYAVTTKPGFADLKNRYELNRIRVSYDTSLTQFKKLVKQ</sequence>
<keyword evidence="5" id="KW-1185">Reference proteome</keyword>
<dbReference type="OrthoDB" id="9778320at2"/>
<dbReference type="InterPro" id="IPR002509">
    <property type="entry name" value="NODB_dom"/>
</dbReference>
<dbReference type="InterPro" id="IPR011330">
    <property type="entry name" value="Glyco_hydro/deAcase_b/a-brl"/>
</dbReference>
<evidence type="ECO:0000256" key="2">
    <source>
        <dbReference type="ARBA" id="ARBA00022729"/>
    </source>
</evidence>
<organism evidence="4 5">
    <name type="scientific">Peribacillus glennii</name>
    <dbReference type="NCBI Taxonomy" id="2303991"/>
    <lineage>
        <taxon>Bacteria</taxon>
        <taxon>Bacillati</taxon>
        <taxon>Bacillota</taxon>
        <taxon>Bacilli</taxon>
        <taxon>Bacillales</taxon>
        <taxon>Bacillaceae</taxon>
        <taxon>Peribacillus</taxon>
    </lineage>
</organism>
<dbReference type="RefSeq" id="WP_117323581.1">
    <property type="nucleotide sequence ID" value="NZ_QVTD01000011.1"/>
</dbReference>
<dbReference type="Gene3D" id="3.20.20.370">
    <property type="entry name" value="Glycoside hydrolase/deacetylase"/>
    <property type="match status" value="1"/>
</dbReference>
<dbReference type="PANTHER" id="PTHR34216">
    <property type="match status" value="1"/>
</dbReference>
<proteinExistence type="predicted"/>
<evidence type="ECO:0000313" key="5">
    <source>
        <dbReference type="Proteomes" id="UP000262939"/>
    </source>
</evidence>